<keyword evidence="11" id="KW-1185">Reference proteome</keyword>
<feature type="repeat" description="TPR" evidence="6">
    <location>
        <begin position="211"/>
        <end position="244"/>
    </location>
</feature>
<dbReference type="EMBL" id="CM026421">
    <property type="protein sequence ID" value="KAG0592982.1"/>
    <property type="molecule type" value="Genomic_DNA"/>
</dbReference>
<dbReference type="AlphaFoldDB" id="A0A8T0JD61"/>
<keyword evidence="8" id="KW-1133">Transmembrane helix</keyword>
<dbReference type="CDD" id="cd13999">
    <property type="entry name" value="STKc_MAP3K-like"/>
    <property type="match status" value="1"/>
</dbReference>
<feature type="domain" description="Protein kinase" evidence="9">
    <location>
        <begin position="574"/>
        <end position="837"/>
    </location>
</feature>
<dbReference type="InterPro" id="IPR019734">
    <property type="entry name" value="TPR_rpt"/>
</dbReference>
<dbReference type="PROSITE" id="PS50005">
    <property type="entry name" value="TPR"/>
    <property type="match status" value="5"/>
</dbReference>
<protein>
    <recommendedName>
        <fullName evidence="9">Protein kinase domain-containing protein</fullName>
    </recommendedName>
</protein>
<evidence type="ECO:0000256" key="7">
    <source>
        <dbReference type="PROSITE-ProRule" id="PRU10141"/>
    </source>
</evidence>
<dbReference type="Gene3D" id="1.25.40.10">
    <property type="entry name" value="Tetratricopeptide repeat domain"/>
    <property type="match status" value="3"/>
</dbReference>
<keyword evidence="4" id="KW-0418">Kinase</keyword>
<keyword evidence="8" id="KW-0812">Transmembrane</keyword>
<dbReference type="InterPro" id="IPR001245">
    <property type="entry name" value="Ser-Thr/Tyr_kinase_cat_dom"/>
</dbReference>
<dbReference type="GO" id="GO:0004674">
    <property type="term" value="F:protein serine/threonine kinase activity"/>
    <property type="evidence" value="ECO:0007669"/>
    <property type="project" value="UniProtKB-KW"/>
</dbReference>
<dbReference type="InterPro" id="IPR000719">
    <property type="entry name" value="Prot_kinase_dom"/>
</dbReference>
<evidence type="ECO:0000256" key="8">
    <source>
        <dbReference type="SAM" id="Phobius"/>
    </source>
</evidence>
<dbReference type="GO" id="GO:0005524">
    <property type="term" value="F:ATP binding"/>
    <property type="evidence" value="ECO:0007669"/>
    <property type="project" value="UniProtKB-UniRule"/>
</dbReference>
<dbReference type="InterPro" id="IPR008271">
    <property type="entry name" value="Ser/Thr_kinase_AS"/>
</dbReference>
<dbReference type="PROSITE" id="PS00107">
    <property type="entry name" value="PROTEIN_KINASE_ATP"/>
    <property type="match status" value="1"/>
</dbReference>
<dbReference type="InterPro" id="IPR017441">
    <property type="entry name" value="Protein_kinase_ATP_BS"/>
</dbReference>
<feature type="binding site" evidence="7">
    <location>
        <position position="603"/>
    </location>
    <ligand>
        <name>ATP</name>
        <dbReference type="ChEBI" id="CHEBI:30616"/>
    </ligand>
</feature>
<feature type="repeat" description="TPR" evidence="6">
    <location>
        <begin position="381"/>
        <end position="414"/>
    </location>
</feature>
<dbReference type="InterPro" id="IPR011990">
    <property type="entry name" value="TPR-like_helical_dom_sf"/>
</dbReference>
<dbReference type="PROSITE" id="PS00108">
    <property type="entry name" value="PROTEIN_KINASE_ST"/>
    <property type="match status" value="1"/>
</dbReference>
<dbReference type="Pfam" id="PF13181">
    <property type="entry name" value="TPR_8"/>
    <property type="match status" value="1"/>
</dbReference>
<keyword evidence="8" id="KW-0472">Membrane</keyword>
<organism evidence="10 11">
    <name type="scientific">Ceratodon purpureus</name>
    <name type="common">Fire moss</name>
    <name type="synonym">Dicranum purpureum</name>
    <dbReference type="NCBI Taxonomy" id="3225"/>
    <lineage>
        <taxon>Eukaryota</taxon>
        <taxon>Viridiplantae</taxon>
        <taxon>Streptophyta</taxon>
        <taxon>Embryophyta</taxon>
        <taxon>Bryophyta</taxon>
        <taxon>Bryophytina</taxon>
        <taxon>Bryopsida</taxon>
        <taxon>Dicranidae</taxon>
        <taxon>Pseudoditrichales</taxon>
        <taxon>Ditrichaceae</taxon>
        <taxon>Ceratodon</taxon>
    </lineage>
</organism>
<proteinExistence type="predicted"/>
<keyword evidence="3 7" id="KW-0547">Nucleotide-binding</keyword>
<feature type="repeat" description="TPR" evidence="6">
    <location>
        <begin position="177"/>
        <end position="210"/>
    </location>
</feature>
<evidence type="ECO:0000256" key="2">
    <source>
        <dbReference type="ARBA" id="ARBA00022679"/>
    </source>
</evidence>
<evidence type="ECO:0000256" key="4">
    <source>
        <dbReference type="ARBA" id="ARBA00022777"/>
    </source>
</evidence>
<dbReference type="InterPro" id="IPR011009">
    <property type="entry name" value="Kinase-like_dom_sf"/>
</dbReference>
<keyword evidence="6" id="KW-0802">TPR repeat</keyword>
<sequence>MYNSTITQDLLGKLPQIQLSDKSWGIYFITIGISLILFKVIMNASQDLEWSFNQASGNAVFVENARGETSSETGHEQETDVVYAETDENSNANGYKEAPEEEADVVGDVASLKKNGAEKYEQGDYGGALADFNTAYTIEPQCATTLKYRAEIKRILGQYKEALEDLNLADKLQPNNVFTLSTRGAVYKELKDYENALEDLSKANLLDSKNSFIKTQLGVVRRSMRHFEEALKDLNEANALRPNQAFVLAQQGTVKREMGKFVDALRDFDAAHQLDSSDGFVYQQRGVVRRELGDLVGALQDFNQADKIIPKDSYTLRRRGVTRREVLDYQGSLEDLNLANTLEPYNDFTLSERGVTKKVLRDFQGALQDLTMANHIKPDQAFTLKHRGSAHRELGNIDEALQDLSYADTLEPDDFFTMLELGKTKTQSHDHEGALIHYNRVVEMEPTDPRILRQRGCLKRMLGDYSGALEDFKKVDEIQRPKSIHNNAVPIIMERCFTKYAMKDVAGALEDAMVVRNLWGVNGQSSVKGEKLKLATTQSAPGPSESASSMSQKLCDIEKSTSCHHILWIDHSKLLFSKSLGRGSFGYVHRCKWVDKNQDVAVKYISSHHKDAFEYEARMLANIRHPRVVRFIGCSYDEEEKQGLLVMELMHQNLRSLIDMKRRVENSPPFDLPVAVDIMDKIAEAMAYLHDQGVLHRDLKSSNILVNQSVDGKEDYVVKIADFGLAKLQGENNMPYFMTVDVGATLWRAPEVFRNDGCHKYSFPADVWSYGITCYEILTGEVPFEGITCAQVRQKILSGLRPELPASCPSILKSLVTKCWSLMPYDRPTFANIHKTLKLYLGRDSIDRKAGDVIGPHELRRLC</sequence>
<name>A0A8T0JD61_CERPU</name>
<dbReference type="SMART" id="SM00028">
    <property type="entry name" value="TPR"/>
    <property type="match status" value="10"/>
</dbReference>
<dbReference type="PANTHER" id="PTHR44329:SF260">
    <property type="entry name" value="PROTEIN KINASE DOMAIN-CONTAINING PROTEIN"/>
    <property type="match status" value="1"/>
</dbReference>
<dbReference type="SUPFAM" id="SSF48452">
    <property type="entry name" value="TPR-like"/>
    <property type="match status" value="3"/>
</dbReference>
<evidence type="ECO:0000259" key="9">
    <source>
        <dbReference type="PROSITE" id="PS50011"/>
    </source>
</evidence>
<evidence type="ECO:0000256" key="3">
    <source>
        <dbReference type="ARBA" id="ARBA00022741"/>
    </source>
</evidence>
<evidence type="ECO:0000313" key="11">
    <source>
        <dbReference type="Proteomes" id="UP000822688"/>
    </source>
</evidence>
<dbReference type="SMART" id="SM00220">
    <property type="entry name" value="S_TKc"/>
    <property type="match status" value="1"/>
</dbReference>
<evidence type="ECO:0000256" key="6">
    <source>
        <dbReference type="PROSITE-ProRule" id="PRU00339"/>
    </source>
</evidence>
<dbReference type="Proteomes" id="UP000822688">
    <property type="component" value="Chromosome 1"/>
</dbReference>
<evidence type="ECO:0000256" key="1">
    <source>
        <dbReference type="ARBA" id="ARBA00022527"/>
    </source>
</evidence>
<dbReference type="PANTHER" id="PTHR44329">
    <property type="entry name" value="SERINE/THREONINE-PROTEIN KINASE TNNI3K-RELATED"/>
    <property type="match status" value="1"/>
</dbReference>
<dbReference type="InterPro" id="IPR051681">
    <property type="entry name" value="Ser/Thr_Kinases-Pseudokinases"/>
</dbReference>
<feature type="transmembrane region" description="Helical" evidence="8">
    <location>
        <begin position="24"/>
        <end position="42"/>
    </location>
</feature>
<dbReference type="PROSITE" id="PS50011">
    <property type="entry name" value="PROTEIN_KINASE_DOM"/>
    <property type="match status" value="1"/>
</dbReference>
<keyword evidence="2" id="KW-0808">Transferase</keyword>
<gene>
    <name evidence="10" type="ORF">KC19_1G295400</name>
</gene>
<keyword evidence="5 7" id="KW-0067">ATP-binding</keyword>
<feature type="repeat" description="TPR" evidence="6">
    <location>
        <begin position="415"/>
        <end position="448"/>
    </location>
</feature>
<feature type="repeat" description="TPR" evidence="6">
    <location>
        <begin position="143"/>
        <end position="176"/>
    </location>
</feature>
<accession>A0A8T0JD61</accession>
<dbReference type="Pfam" id="PF07714">
    <property type="entry name" value="PK_Tyr_Ser-Thr"/>
    <property type="match status" value="1"/>
</dbReference>
<keyword evidence="1" id="KW-0723">Serine/threonine-protein kinase</keyword>
<dbReference type="Gene3D" id="1.10.510.10">
    <property type="entry name" value="Transferase(Phosphotransferase) domain 1"/>
    <property type="match status" value="1"/>
</dbReference>
<reference evidence="10" key="1">
    <citation type="submission" date="2020-06" db="EMBL/GenBank/DDBJ databases">
        <title>WGS assembly of Ceratodon purpureus strain R40.</title>
        <authorList>
            <person name="Carey S.B."/>
            <person name="Jenkins J."/>
            <person name="Shu S."/>
            <person name="Lovell J.T."/>
            <person name="Sreedasyam A."/>
            <person name="Maumus F."/>
            <person name="Tiley G.P."/>
            <person name="Fernandez-Pozo N."/>
            <person name="Barry K."/>
            <person name="Chen C."/>
            <person name="Wang M."/>
            <person name="Lipzen A."/>
            <person name="Daum C."/>
            <person name="Saski C.A."/>
            <person name="Payton A.C."/>
            <person name="Mcbreen J.C."/>
            <person name="Conrad R.E."/>
            <person name="Kollar L.M."/>
            <person name="Olsson S."/>
            <person name="Huttunen S."/>
            <person name="Landis J.B."/>
            <person name="Wickett N.J."/>
            <person name="Johnson M.G."/>
            <person name="Rensing S.A."/>
            <person name="Grimwood J."/>
            <person name="Schmutz J."/>
            <person name="Mcdaniel S.F."/>
        </authorList>
    </citation>
    <scope>NUCLEOTIDE SEQUENCE</scope>
    <source>
        <strain evidence="10">R40</strain>
    </source>
</reference>
<dbReference type="SUPFAM" id="SSF56112">
    <property type="entry name" value="Protein kinase-like (PK-like)"/>
    <property type="match status" value="1"/>
</dbReference>
<comment type="caution">
    <text evidence="10">The sequence shown here is derived from an EMBL/GenBank/DDBJ whole genome shotgun (WGS) entry which is preliminary data.</text>
</comment>
<evidence type="ECO:0000256" key="5">
    <source>
        <dbReference type="ARBA" id="ARBA00022840"/>
    </source>
</evidence>
<evidence type="ECO:0000313" key="10">
    <source>
        <dbReference type="EMBL" id="KAG0592982.1"/>
    </source>
</evidence>